<evidence type="ECO:0000313" key="6">
    <source>
        <dbReference type="EMBL" id="ESN90573.1"/>
    </source>
</evidence>
<keyword evidence="2" id="KW-0805">Transcription regulation</keyword>
<dbReference type="RefSeq" id="XP_009031478.1">
    <property type="nucleotide sequence ID" value="XM_009033230.1"/>
</dbReference>
<dbReference type="InterPro" id="IPR052207">
    <property type="entry name" value="Max-like/E-box_TFs"/>
</dbReference>
<dbReference type="EnsemblMetazoa" id="HelroT145277">
    <property type="protein sequence ID" value="HelroP145277"/>
    <property type="gene ID" value="HelroG145277"/>
</dbReference>
<dbReference type="PANTHER" id="PTHR15741">
    <property type="entry name" value="BASIC HELIX-LOOP-HELIX ZIP TRANSCRIPTION FACTOR"/>
    <property type="match status" value="1"/>
</dbReference>
<evidence type="ECO:0000256" key="3">
    <source>
        <dbReference type="ARBA" id="ARBA00023125"/>
    </source>
</evidence>
<dbReference type="eggNOG" id="KOG3582">
    <property type="taxonomic scope" value="Eukaryota"/>
</dbReference>
<keyword evidence="3" id="KW-0238">DNA-binding</keyword>
<dbReference type="EMBL" id="AMQM01002297">
    <property type="status" value="NOT_ANNOTATED_CDS"/>
    <property type="molecule type" value="Genomic_DNA"/>
</dbReference>
<evidence type="ECO:0000256" key="1">
    <source>
        <dbReference type="ARBA" id="ARBA00004123"/>
    </source>
</evidence>
<dbReference type="CTD" id="20196749"/>
<organism evidence="7 8">
    <name type="scientific">Helobdella robusta</name>
    <name type="common">Californian leech</name>
    <dbReference type="NCBI Taxonomy" id="6412"/>
    <lineage>
        <taxon>Eukaryota</taxon>
        <taxon>Metazoa</taxon>
        <taxon>Spiralia</taxon>
        <taxon>Lophotrochozoa</taxon>
        <taxon>Annelida</taxon>
        <taxon>Clitellata</taxon>
        <taxon>Hirudinea</taxon>
        <taxon>Rhynchobdellida</taxon>
        <taxon>Glossiphoniidae</taxon>
        <taxon>Helobdella</taxon>
    </lineage>
</organism>
<dbReference type="InParanoid" id="T1EJJ9"/>
<protein>
    <submittedName>
        <fullName evidence="6 7">Uncharacterized protein</fullName>
    </submittedName>
</protein>
<keyword evidence="8" id="KW-1185">Reference proteome</keyword>
<sequence length="65" mass="7762">DQLITRQDDNKSIDGSLEVLFHHMTLAYSGGKLVSPKWKNFKGIKVRLKEKIRLNNIIWREWHMQ</sequence>
<gene>
    <name evidence="7" type="primary">20196749</name>
    <name evidence="6" type="ORF">HELRODRAFT_145277</name>
</gene>
<reference evidence="6 8" key="2">
    <citation type="journal article" date="2013" name="Nature">
        <title>Insights into bilaterian evolution from three spiralian genomes.</title>
        <authorList>
            <person name="Simakov O."/>
            <person name="Marletaz F."/>
            <person name="Cho S.J."/>
            <person name="Edsinger-Gonzales E."/>
            <person name="Havlak P."/>
            <person name="Hellsten U."/>
            <person name="Kuo D.H."/>
            <person name="Larsson T."/>
            <person name="Lv J."/>
            <person name="Arendt D."/>
            <person name="Savage R."/>
            <person name="Osoegawa K."/>
            <person name="de Jong P."/>
            <person name="Grimwood J."/>
            <person name="Chapman J.A."/>
            <person name="Shapiro H."/>
            <person name="Aerts A."/>
            <person name="Otillar R.P."/>
            <person name="Terry A.Y."/>
            <person name="Boore J.L."/>
            <person name="Grigoriev I.V."/>
            <person name="Lindberg D.R."/>
            <person name="Seaver E.C."/>
            <person name="Weisblat D.A."/>
            <person name="Putnam N.H."/>
            <person name="Rokhsar D.S."/>
        </authorList>
    </citation>
    <scope>NUCLEOTIDE SEQUENCE</scope>
</reference>
<name>T1EJJ9_HELRO</name>
<dbReference type="AlphaFoldDB" id="T1EJJ9"/>
<dbReference type="GeneID" id="20196749"/>
<dbReference type="STRING" id="6412.T1EJJ9"/>
<keyword evidence="4" id="KW-0804">Transcription</keyword>
<dbReference type="HOGENOM" id="CLU_2856271_0_0_1"/>
<dbReference type="PANTHER" id="PTHR15741:SF37">
    <property type="entry name" value="LD38259P"/>
    <property type="match status" value="1"/>
</dbReference>
<dbReference type="KEGG" id="hro:HELRODRAFT_145277"/>
<dbReference type="EMBL" id="KB097753">
    <property type="protein sequence ID" value="ESN90573.1"/>
    <property type="molecule type" value="Genomic_DNA"/>
</dbReference>
<dbReference type="OrthoDB" id="6086776at2759"/>
<evidence type="ECO:0000313" key="8">
    <source>
        <dbReference type="Proteomes" id="UP000015101"/>
    </source>
</evidence>
<proteinExistence type="predicted"/>
<dbReference type="EMBL" id="AMQM01002296">
    <property type="status" value="NOT_ANNOTATED_CDS"/>
    <property type="molecule type" value="Genomic_DNA"/>
</dbReference>
<reference evidence="8" key="1">
    <citation type="submission" date="2012-12" db="EMBL/GenBank/DDBJ databases">
        <authorList>
            <person name="Hellsten U."/>
            <person name="Grimwood J."/>
            <person name="Chapman J.A."/>
            <person name="Shapiro H."/>
            <person name="Aerts A."/>
            <person name="Otillar R.P."/>
            <person name="Terry A.Y."/>
            <person name="Boore J.L."/>
            <person name="Simakov O."/>
            <person name="Marletaz F."/>
            <person name="Cho S.-J."/>
            <person name="Edsinger-Gonzales E."/>
            <person name="Havlak P."/>
            <person name="Kuo D.-H."/>
            <person name="Larsson T."/>
            <person name="Lv J."/>
            <person name="Arendt D."/>
            <person name="Savage R."/>
            <person name="Osoegawa K."/>
            <person name="de Jong P."/>
            <person name="Lindberg D.R."/>
            <person name="Seaver E.C."/>
            <person name="Weisblat D.A."/>
            <person name="Putnam N.H."/>
            <person name="Grigoriev I.V."/>
            <person name="Rokhsar D.S."/>
        </authorList>
    </citation>
    <scope>NUCLEOTIDE SEQUENCE</scope>
</reference>
<dbReference type="Proteomes" id="UP000015101">
    <property type="component" value="Unassembled WGS sequence"/>
</dbReference>
<comment type="subcellular location">
    <subcellularLocation>
        <location evidence="1">Nucleus</location>
    </subcellularLocation>
</comment>
<dbReference type="GO" id="GO:0003677">
    <property type="term" value="F:DNA binding"/>
    <property type="evidence" value="ECO:0007669"/>
    <property type="project" value="UniProtKB-KW"/>
</dbReference>
<evidence type="ECO:0000256" key="5">
    <source>
        <dbReference type="ARBA" id="ARBA00023242"/>
    </source>
</evidence>
<keyword evidence="5" id="KW-0539">Nucleus</keyword>
<dbReference type="GO" id="GO:0005634">
    <property type="term" value="C:nucleus"/>
    <property type="evidence" value="ECO:0007669"/>
    <property type="project" value="UniProtKB-SubCell"/>
</dbReference>
<reference evidence="7" key="3">
    <citation type="submission" date="2015-06" db="UniProtKB">
        <authorList>
            <consortium name="EnsemblMetazoa"/>
        </authorList>
    </citation>
    <scope>IDENTIFICATION</scope>
</reference>
<evidence type="ECO:0000256" key="4">
    <source>
        <dbReference type="ARBA" id="ARBA00023163"/>
    </source>
</evidence>
<accession>T1EJJ9</accession>
<evidence type="ECO:0000256" key="2">
    <source>
        <dbReference type="ARBA" id="ARBA00023015"/>
    </source>
</evidence>
<evidence type="ECO:0000313" key="7">
    <source>
        <dbReference type="EnsemblMetazoa" id="HelroP145277"/>
    </source>
</evidence>